<dbReference type="PANTHER" id="PTHR36924:SF1">
    <property type="entry name" value="ANTITOXIN HIGA-1"/>
    <property type="match status" value="1"/>
</dbReference>
<dbReference type="GO" id="GO:0003677">
    <property type="term" value="F:DNA binding"/>
    <property type="evidence" value="ECO:0007669"/>
    <property type="project" value="UniProtKB-KW"/>
</dbReference>
<dbReference type="AlphaFoldDB" id="A0A1E3XBW2"/>
<dbReference type="SMART" id="SM00530">
    <property type="entry name" value="HTH_XRE"/>
    <property type="match status" value="1"/>
</dbReference>
<sequence length="97" mass="10802">MHRRRKPTHPGEVLREDVIKPLGLTVTEAAKRLGVTRKTLSELINCKSSMSPEMAVRIGKATKTSPDSWLYMQAKLDLWLADQKPTEVEGFGNVALA</sequence>
<dbReference type="Pfam" id="PF01381">
    <property type="entry name" value="HTH_3"/>
    <property type="match status" value="1"/>
</dbReference>
<dbReference type="NCBIfam" id="TIGR02607">
    <property type="entry name" value="antidote_HigA"/>
    <property type="match status" value="1"/>
</dbReference>
<dbReference type="Gene3D" id="1.10.260.40">
    <property type="entry name" value="lambda repressor-like DNA-binding domains"/>
    <property type="match status" value="1"/>
</dbReference>
<feature type="domain" description="HTH cro/C1-type" evidence="2">
    <location>
        <begin position="22"/>
        <end position="69"/>
    </location>
</feature>
<protein>
    <submittedName>
        <fullName evidence="3">Transcriptional regulator</fullName>
    </submittedName>
</protein>
<comment type="caution">
    <text evidence="3">The sequence shown here is derived from an EMBL/GenBank/DDBJ whole genome shotgun (WGS) entry which is preliminary data.</text>
</comment>
<gene>
    <name evidence="3" type="ORF">SCARUB_01755</name>
</gene>
<accession>A0A1E3XBW2</accession>
<keyword evidence="1" id="KW-0238">DNA-binding</keyword>
<evidence type="ECO:0000313" key="4">
    <source>
        <dbReference type="Proteomes" id="UP000094056"/>
    </source>
</evidence>
<dbReference type="PROSITE" id="PS50943">
    <property type="entry name" value="HTH_CROC1"/>
    <property type="match status" value="1"/>
</dbReference>
<dbReference type="InterPro" id="IPR001387">
    <property type="entry name" value="Cro/C1-type_HTH"/>
</dbReference>
<dbReference type="PANTHER" id="PTHR36924">
    <property type="entry name" value="ANTITOXIN HIGA-1"/>
    <property type="match status" value="1"/>
</dbReference>
<proteinExistence type="predicted"/>
<dbReference type="SUPFAM" id="SSF47413">
    <property type="entry name" value="lambda repressor-like DNA-binding domains"/>
    <property type="match status" value="1"/>
</dbReference>
<dbReference type="CDD" id="cd00093">
    <property type="entry name" value="HTH_XRE"/>
    <property type="match status" value="1"/>
</dbReference>
<dbReference type="InterPro" id="IPR010982">
    <property type="entry name" value="Lambda_DNA-bd_dom_sf"/>
</dbReference>
<dbReference type="EMBL" id="MAYW01000037">
    <property type="protein sequence ID" value="ODS33131.1"/>
    <property type="molecule type" value="Genomic_DNA"/>
</dbReference>
<evidence type="ECO:0000259" key="2">
    <source>
        <dbReference type="PROSITE" id="PS50943"/>
    </source>
</evidence>
<dbReference type="Proteomes" id="UP000094056">
    <property type="component" value="Unassembled WGS sequence"/>
</dbReference>
<dbReference type="PATRIC" id="fig|1872076.5.peg.2057"/>
<name>A0A1E3XBW2_9BACT</name>
<dbReference type="InterPro" id="IPR013430">
    <property type="entry name" value="Toxin_antidote_HigA"/>
</dbReference>
<evidence type="ECO:0000313" key="3">
    <source>
        <dbReference type="EMBL" id="ODS33131.1"/>
    </source>
</evidence>
<organism evidence="3 4">
    <name type="scientific">Candidatus Scalindua rubra</name>
    <dbReference type="NCBI Taxonomy" id="1872076"/>
    <lineage>
        <taxon>Bacteria</taxon>
        <taxon>Pseudomonadati</taxon>
        <taxon>Planctomycetota</taxon>
        <taxon>Candidatus Brocadiia</taxon>
        <taxon>Candidatus Brocadiales</taxon>
        <taxon>Candidatus Scalinduaceae</taxon>
        <taxon>Candidatus Scalindua</taxon>
    </lineage>
</organism>
<reference evidence="3 4" key="1">
    <citation type="submission" date="2016-07" db="EMBL/GenBank/DDBJ databases">
        <title>Draft genome of Scalindua rubra, obtained from a brine-seawater interface in the Red Sea, sheds light on salt adaptation in anammox bacteria.</title>
        <authorList>
            <person name="Speth D.R."/>
            <person name="Lagkouvardos I."/>
            <person name="Wang Y."/>
            <person name="Qian P.-Y."/>
            <person name="Dutilh B.E."/>
            <person name="Jetten M.S."/>
        </authorList>
    </citation>
    <scope>NUCLEOTIDE SEQUENCE [LARGE SCALE GENOMIC DNA]</scope>
    <source>
        <strain evidence="3">BSI-1</strain>
    </source>
</reference>
<evidence type="ECO:0000256" key="1">
    <source>
        <dbReference type="ARBA" id="ARBA00023125"/>
    </source>
</evidence>